<dbReference type="HOGENOM" id="CLU_2428301_0_0_1"/>
<dbReference type="AlphaFoldDB" id="A0A075B1S2"/>
<name>A0A075B1S2_ROZAC</name>
<keyword evidence="2" id="KW-1185">Reference proteome</keyword>
<evidence type="ECO:0000313" key="2">
    <source>
        <dbReference type="Proteomes" id="UP000030755"/>
    </source>
</evidence>
<proteinExistence type="predicted"/>
<organism evidence="1 2">
    <name type="scientific">Rozella allomycis (strain CSF55)</name>
    <dbReference type="NCBI Taxonomy" id="988480"/>
    <lineage>
        <taxon>Eukaryota</taxon>
        <taxon>Fungi</taxon>
        <taxon>Fungi incertae sedis</taxon>
        <taxon>Cryptomycota</taxon>
        <taxon>Cryptomycota incertae sedis</taxon>
        <taxon>Rozella</taxon>
    </lineage>
</organism>
<dbReference type="EMBL" id="KE560920">
    <property type="protein sequence ID" value="EPZ34738.1"/>
    <property type="molecule type" value="Genomic_DNA"/>
</dbReference>
<accession>A0A075B1S2</accession>
<protein>
    <submittedName>
        <fullName evidence="1">Uncharacterized protein</fullName>
    </submittedName>
</protein>
<gene>
    <name evidence="1" type="ORF">O9G_006299</name>
</gene>
<sequence>MKPYLTFIFFKNNSAAYCLLMICYFKSLARTRKGKGVKEKAELLVRLILLKHAIRFFAKMNFKIVNGDRCDVCIHPIQEKHVQGRVQQKHC</sequence>
<dbReference type="Proteomes" id="UP000030755">
    <property type="component" value="Unassembled WGS sequence"/>
</dbReference>
<reference evidence="1 2" key="1">
    <citation type="journal article" date="2013" name="Curr. Biol.">
        <title>Shared signatures of parasitism and phylogenomics unite Cryptomycota and microsporidia.</title>
        <authorList>
            <person name="James T.Y."/>
            <person name="Pelin A."/>
            <person name="Bonen L."/>
            <person name="Ahrendt S."/>
            <person name="Sain D."/>
            <person name="Corradi N."/>
            <person name="Stajich J.E."/>
        </authorList>
    </citation>
    <scope>NUCLEOTIDE SEQUENCE [LARGE SCALE GENOMIC DNA]</scope>
    <source>
        <strain evidence="1 2">CSF55</strain>
    </source>
</reference>
<evidence type="ECO:0000313" key="1">
    <source>
        <dbReference type="EMBL" id="EPZ34738.1"/>
    </source>
</evidence>